<evidence type="ECO:0000259" key="19">
    <source>
        <dbReference type="Pfam" id="PF01634"/>
    </source>
</evidence>
<dbReference type="EMBL" id="QMFY01000016">
    <property type="protein sequence ID" value="RAV98653.1"/>
    <property type="molecule type" value="Genomic_DNA"/>
</dbReference>
<name>A0A364XYJ8_9BACT</name>
<keyword evidence="11 18" id="KW-0808">Transferase</keyword>
<dbReference type="SUPFAM" id="SSF54913">
    <property type="entry name" value="GlnB-like"/>
    <property type="match status" value="1"/>
</dbReference>
<dbReference type="Pfam" id="PF08029">
    <property type="entry name" value="HisG_C"/>
    <property type="match status" value="1"/>
</dbReference>
<dbReference type="FunFam" id="3.40.190.10:FF:000008">
    <property type="entry name" value="ATP phosphoribosyltransferase"/>
    <property type="match status" value="1"/>
</dbReference>
<dbReference type="InterPro" id="IPR011322">
    <property type="entry name" value="N-reg_PII-like_a/b"/>
</dbReference>
<dbReference type="GO" id="GO:0000287">
    <property type="term" value="F:magnesium ion binding"/>
    <property type="evidence" value="ECO:0007669"/>
    <property type="project" value="UniProtKB-UniRule"/>
</dbReference>
<dbReference type="InterPro" id="IPR013115">
    <property type="entry name" value="HisG_C"/>
</dbReference>
<evidence type="ECO:0000256" key="8">
    <source>
        <dbReference type="ARBA" id="ARBA00022490"/>
    </source>
</evidence>
<dbReference type="InterPro" id="IPR013820">
    <property type="entry name" value="ATP_PRibTrfase_cat"/>
</dbReference>
<comment type="pathway">
    <text evidence="4 18">Amino-acid biosynthesis; L-histidine biosynthesis; L-histidine from 5-phospho-alpha-D-ribose 1-diphosphate: step 1/9.</text>
</comment>
<evidence type="ECO:0000256" key="10">
    <source>
        <dbReference type="ARBA" id="ARBA00022676"/>
    </source>
</evidence>
<evidence type="ECO:0000256" key="13">
    <source>
        <dbReference type="ARBA" id="ARBA00022741"/>
    </source>
</evidence>
<keyword evidence="16 18" id="KW-0368">Histidine biosynthesis</keyword>
<dbReference type="InterPro" id="IPR018198">
    <property type="entry name" value="ATP_PRibTrfase_CS"/>
</dbReference>
<evidence type="ECO:0000256" key="17">
    <source>
        <dbReference type="ARBA" id="ARBA00024861"/>
    </source>
</evidence>
<evidence type="ECO:0000256" key="14">
    <source>
        <dbReference type="ARBA" id="ARBA00022840"/>
    </source>
</evidence>
<accession>A0A364XYJ8</accession>
<dbReference type="AlphaFoldDB" id="A0A364XYJ8"/>
<evidence type="ECO:0000256" key="4">
    <source>
        <dbReference type="ARBA" id="ARBA00004667"/>
    </source>
</evidence>
<comment type="subcellular location">
    <subcellularLocation>
        <location evidence="3 18">Cytoplasm</location>
    </subcellularLocation>
</comment>
<dbReference type="PANTHER" id="PTHR21403:SF8">
    <property type="entry name" value="ATP PHOSPHORIBOSYLTRANSFERASE"/>
    <property type="match status" value="1"/>
</dbReference>
<dbReference type="OrthoDB" id="9801867at2"/>
<comment type="cofactor">
    <cofactor evidence="2 18">
        <name>Mg(2+)</name>
        <dbReference type="ChEBI" id="CHEBI:18420"/>
    </cofactor>
</comment>
<evidence type="ECO:0000259" key="20">
    <source>
        <dbReference type="Pfam" id="PF08029"/>
    </source>
</evidence>
<dbReference type="InterPro" id="IPR001348">
    <property type="entry name" value="ATP_PRibTrfase_HisG"/>
</dbReference>
<dbReference type="InterPro" id="IPR020621">
    <property type="entry name" value="ATP-PRT_HisG_long"/>
</dbReference>
<organism evidence="21 22">
    <name type="scientific">Pseudochryseolinea flava</name>
    <dbReference type="NCBI Taxonomy" id="2059302"/>
    <lineage>
        <taxon>Bacteria</taxon>
        <taxon>Pseudomonadati</taxon>
        <taxon>Bacteroidota</taxon>
        <taxon>Cytophagia</taxon>
        <taxon>Cytophagales</taxon>
        <taxon>Fulvivirgaceae</taxon>
        <taxon>Pseudochryseolinea</taxon>
    </lineage>
</organism>
<keyword evidence="15 18" id="KW-0460">Magnesium</keyword>
<keyword evidence="13 18" id="KW-0547">Nucleotide-binding</keyword>
<dbReference type="SUPFAM" id="SSF53850">
    <property type="entry name" value="Periplasmic binding protein-like II"/>
    <property type="match status" value="1"/>
</dbReference>
<feature type="domain" description="ATP phosphoribosyltransferase catalytic" evidence="19">
    <location>
        <begin position="52"/>
        <end position="206"/>
    </location>
</feature>
<evidence type="ECO:0000256" key="3">
    <source>
        <dbReference type="ARBA" id="ARBA00004496"/>
    </source>
</evidence>
<evidence type="ECO:0000256" key="2">
    <source>
        <dbReference type="ARBA" id="ARBA00001946"/>
    </source>
</evidence>
<comment type="activity regulation">
    <text evidence="18">Feedback inhibited by histidine.</text>
</comment>
<sequence length="286" mass="31489">MSTLLRIAIQKSGRLQEGSLELLKESGLSFSNGKDQLKTQARNFPVEVLFLRDDDIPQYVEDKVADVGIVGENIFAEKKKQNQIVKRLDFAKCRLAMAVPRSENYTGVKWLHGKNIATSYPEIVKGFLAKHGVEAGIHEISGSVEIAPGIGLADAICDIVSTGSTLLSNGLKEVEVVMQSEAVIIANPNLDAEKQKILDKLLFRIEAVKKAKNNKYILMNIPNDAIDKITSVIPGMKSPTIIPLARQGWSSLHSVVDENDFWEKIDQLRGFGAEGILVVPIEKMIV</sequence>
<dbReference type="Gene3D" id="3.40.190.10">
    <property type="entry name" value="Periplasmic binding protein-like II"/>
    <property type="match status" value="2"/>
</dbReference>
<evidence type="ECO:0000256" key="5">
    <source>
        <dbReference type="ARBA" id="ARBA00007955"/>
    </source>
</evidence>
<dbReference type="GO" id="GO:0003879">
    <property type="term" value="F:ATP phosphoribosyltransferase activity"/>
    <property type="evidence" value="ECO:0007669"/>
    <property type="project" value="UniProtKB-UniRule"/>
</dbReference>
<keyword evidence="12 18" id="KW-0479">Metal-binding</keyword>
<dbReference type="NCBIfam" id="TIGR03455">
    <property type="entry name" value="HisG_C-term"/>
    <property type="match status" value="1"/>
</dbReference>
<evidence type="ECO:0000256" key="18">
    <source>
        <dbReference type="HAMAP-Rule" id="MF_00079"/>
    </source>
</evidence>
<gene>
    <name evidence="18" type="primary">hisG</name>
    <name evidence="21" type="ORF">DQQ10_23250</name>
</gene>
<dbReference type="GO" id="GO:0000105">
    <property type="term" value="P:L-histidine biosynthetic process"/>
    <property type="evidence" value="ECO:0007669"/>
    <property type="project" value="UniProtKB-UniRule"/>
</dbReference>
<evidence type="ECO:0000256" key="16">
    <source>
        <dbReference type="ARBA" id="ARBA00023102"/>
    </source>
</evidence>
<dbReference type="RefSeq" id="WP_112749329.1">
    <property type="nucleotide sequence ID" value="NZ_QMFY01000016.1"/>
</dbReference>
<dbReference type="GO" id="GO:0005737">
    <property type="term" value="C:cytoplasm"/>
    <property type="evidence" value="ECO:0007669"/>
    <property type="project" value="UniProtKB-SubCell"/>
</dbReference>
<dbReference type="UniPathway" id="UPA00031">
    <property type="reaction ID" value="UER00006"/>
</dbReference>
<dbReference type="NCBIfam" id="TIGR00070">
    <property type="entry name" value="hisG"/>
    <property type="match status" value="1"/>
</dbReference>
<dbReference type="GO" id="GO:0005524">
    <property type="term" value="F:ATP binding"/>
    <property type="evidence" value="ECO:0007669"/>
    <property type="project" value="UniProtKB-KW"/>
</dbReference>
<dbReference type="Gene3D" id="3.30.70.120">
    <property type="match status" value="1"/>
</dbReference>
<dbReference type="InterPro" id="IPR015867">
    <property type="entry name" value="N-reg_PII/ATP_PRibTrfase_C"/>
</dbReference>
<dbReference type="EC" id="2.4.2.17" evidence="6 18"/>
<protein>
    <recommendedName>
        <fullName evidence="7 18">ATP phosphoribosyltransferase</fullName>
        <shortName evidence="18">ATP-PRT</shortName>
        <shortName evidence="18">ATP-PRTase</shortName>
        <ecNumber evidence="6 18">2.4.2.17</ecNumber>
    </recommendedName>
</protein>
<comment type="similarity">
    <text evidence="5 18">Belongs to the ATP phosphoribosyltransferase family. Long subfamily.</text>
</comment>
<evidence type="ECO:0000256" key="1">
    <source>
        <dbReference type="ARBA" id="ARBA00000915"/>
    </source>
</evidence>
<evidence type="ECO:0000256" key="11">
    <source>
        <dbReference type="ARBA" id="ARBA00022679"/>
    </source>
</evidence>
<evidence type="ECO:0000256" key="15">
    <source>
        <dbReference type="ARBA" id="ARBA00022842"/>
    </source>
</evidence>
<keyword evidence="8 18" id="KW-0963">Cytoplasm</keyword>
<comment type="function">
    <text evidence="17 18">Catalyzes the condensation of ATP and 5-phosphoribose 1-diphosphate to form N'-(5'-phosphoribosyl)-ATP (PR-ATP). Has a crucial role in the pathway because the rate of histidine biosynthesis seems to be controlled primarily by regulation of HisG enzymatic activity.</text>
</comment>
<dbReference type="Pfam" id="PF01634">
    <property type="entry name" value="HisG"/>
    <property type="match status" value="1"/>
</dbReference>
<feature type="domain" description="Histidine biosynthesis HisG C-terminal" evidence="20">
    <location>
        <begin position="211"/>
        <end position="283"/>
    </location>
</feature>
<keyword evidence="14 18" id="KW-0067">ATP-binding</keyword>
<keyword evidence="10 18" id="KW-0328">Glycosyltransferase</keyword>
<dbReference type="Proteomes" id="UP000251889">
    <property type="component" value="Unassembled WGS sequence"/>
</dbReference>
<evidence type="ECO:0000256" key="9">
    <source>
        <dbReference type="ARBA" id="ARBA00022605"/>
    </source>
</evidence>
<reference evidence="21 22" key="1">
    <citation type="submission" date="2018-06" db="EMBL/GenBank/DDBJ databases">
        <title>Chryseolinea flavus sp. nov., a member of the phylum Bacteroidetes isolated from soil.</title>
        <authorList>
            <person name="Li Y."/>
            <person name="Wang J."/>
        </authorList>
    </citation>
    <scope>NUCLEOTIDE SEQUENCE [LARGE SCALE GENOMIC DNA]</scope>
    <source>
        <strain evidence="21 22">SDU1-6</strain>
    </source>
</reference>
<evidence type="ECO:0000256" key="6">
    <source>
        <dbReference type="ARBA" id="ARBA00011946"/>
    </source>
</evidence>
<keyword evidence="22" id="KW-1185">Reference proteome</keyword>
<dbReference type="PANTHER" id="PTHR21403">
    <property type="entry name" value="ATP PHOSPHORIBOSYLTRANSFERASE ATP-PRTASE"/>
    <property type="match status" value="1"/>
</dbReference>
<proteinExistence type="inferred from homology"/>
<dbReference type="PROSITE" id="PS01316">
    <property type="entry name" value="ATP_P_PHORIBOSYLTR"/>
    <property type="match status" value="1"/>
</dbReference>
<keyword evidence="9 18" id="KW-0028">Amino-acid biosynthesis</keyword>
<dbReference type="FunFam" id="3.30.70.120:FF:000002">
    <property type="entry name" value="ATP phosphoribosyltransferase"/>
    <property type="match status" value="1"/>
</dbReference>
<dbReference type="HAMAP" id="MF_00079">
    <property type="entry name" value="HisG_Long"/>
    <property type="match status" value="1"/>
</dbReference>
<evidence type="ECO:0000256" key="7">
    <source>
        <dbReference type="ARBA" id="ARBA00020998"/>
    </source>
</evidence>
<comment type="catalytic activity">
    <reaction evidence="1 18">
        <text>1-(5-phospho-beta-D-ribosyl)-ATP + diphosphate = 5-phospho-alpha-D-ribose 1-diphosphate + ATP</text>
        <dbReference type="Rhea" id="RHEA:18473"/>
        <dbReference type="ChEBI" id="CHEBI:30616"/>
        <dbReference type="ChEBI" id="CHEBI:33019"/>
        <dbReference type="ChEBI" id="CHEBI:58017"/>
        <dbReference type="ChEBI" id="CHEBI:73183"/>
        <dbReference type="EC" id="2.4.2.17"/>
    </reaction>
</comment>
<evidence type="ECO:0000256" key="12">
    <source>
        <dbReference type="ARBA" id="ARBA00022723"/>
    </source>
</evidence>
<evidence type="ECO:0000313" key="22">
    <source>
        <dbReference type="Proteomes" id="UP000251889"/>
    </source>
</evidence>
<evidence type="ECO:0000313" key="21">
    <source>
        <dbReference type="EMBL" id="RAV98653.1"/>
    </source>
</evidence>
<comment type="caution">
    <text evidence="21">The sequence shown here is derived from an EMBL/GenBank/DDBJ whole genome shotgun (WGS) entry which is preliminary data.</text>
</comment>